<feature type="non-terminal residue" evidence="2">
    <location>
        <position position="1"/>
    </location>
</feature>
<protein>
    <recommendedName>
        <fullName evidence="4">NB-ARC domain-containing protein</fullName>
    </recommendedName>
</protein>
<organism evidence="2 3">
    <name type="scientific">Allacma fusca</name>
    <dbReference type="NCBI Taxonomy" id="39272"/>
    <lineage>
        <taxon>Eukaryota</taxon>
        <taxon>Metazoa</taxon>
        <taxon>Ecdysozoa</taxon>
        <taxon>Arthropoda</taxon>
        <taxon>Hexapoda</taxon>
        <taxon>Collembola</taxon>
        <taxon>Symphypleona</taxon>
        <taxon>Sminthuridae</taxon>
        <taxon>Allacma</taxon>
    </lineage>
</organism>
<dbReference type="OrthoDB" id="8123811at2759"/>
<evidence type="ECO:0000256" key="1">
    <source>
        <dbReference type="SAM" id="MobiDB-lite"/>
    </source>
</evidence>
<dbReference type="PANTHER" id="PTHR35205">
    <property type="entry name" value="NB-ARC AND TPR DOMAIN PROTEIN"/>
    <property type="match status" value="1"/>
</dbReference>
<evidence type="ECO:0000313" key="2">
    <source>
        <dbReference type="EMBL" id="CAG7684283.1"/>
    </source>
</evidence>
<gene>
    <name evidence="2" type="ORF">AFUS01_LOCUS3068</name>
</gene>
<reference evidence="2" key="1">
    <citation type="submission" date="2021-06" db="EMBL/GenBank/DDBJ databases">
        <authorList>
            <person name="Hodson N. C."/>
            <person name="Mongue J. A."/>
            <person name="Jaron S. K."/>
        </authorList>
    </citation>
    <scope>NUCLEOTIDE SEQUENCE</scope>
</reference>
<dbReference type="Proteomes" id="UP000708208">
    <property type="component" value="Unassembled WGS sequence"/>
</dbReference>
<dbReference type="AlphaFoldDB" id="A0A8J2J9C8"/>
<proteinExistence type="predicted"/>
<dbReference type="PANTHER" id="PTHR35205:SF1">
    <property type="entry name" value="ZU5 DOMAIN-CONTAINING PROTEIN"/>
    <property type="match status" value="1"/>
</dbReference>
<keyword evidence="3" id="KW-1185">Reference proteome</keyword>
<name>A0A8J2J9C8_9HEXA</name>
<evidence type="ECO:0008006" key="4">
    <source>
        <dbReference type="Google" id="ProtNLM"/>
    </source>
</evidence>
<dbReference type="GO" id="GO:0043531">
    <property type="term" value="F:ADP binding"/>
    <property type="evidence" value="ECO:0007669"/>
    <property type="project" value="InterPro"/>
</dbReference>
<feature type="compositionally biased region" description="Polar residues" evidence="1">
    <location>
        <begin position="104"/>
        <end position="158"/>
    </location>
</feature>
<sequence>MLKNQTNVVEFVKVLLEVGLLESKEETRLRNRFMTDDYPIGDIYEEVMKHENWEKLIYVWENTGNEHIISELHEKVKCNIHTSTGAKTPKAHQSSSDHEAAQASDFSIRNPDSPSQRNADRNITPTSRPVNGSRNSTVNSRDCQNDSNTTIRSTGISANDIYNNGNISVTVMLSPSPSSNGIPNPFYINLSSTSPYFDGRDNEIKNIEEEIGKRIGKSHEHQRTIILQGFGGVGKSEIARGFANKNKSKYDYIVWIDCTNKLTVNNTFIELSEALNMQGCRNDAKAIQRRMSDLKLSGIFIFDNAECLDTTDDQHGIQEYFYDNGSQSNPIYLVTSRNGRSSWGGSSKTIKIIKIKFLTDEYARNILKKHMDIENNDTANSLLDDFISSIVTTLGGFALGLEMVGKELHNKIADDSCDDRSQETSLQNKIGTYNDNLKSTNPATIITESKFPAKLEEYLNLALTKIKKHDTGQVAVRILSIIGYLDTENLYSRLVEGIFSGTCCDGSERGIGKNPKVKRAVKLLRDCSILTLGSKDHYLRIHKMIQECARNLLTEANHREAIDKIVKFFHVNKDSSSWTDQIAYCIEIIINDSLTKKLNYCDGDCLISLVGRYIKAKSDIPFCNTSEMERGVDTVWSQCPNFWKVLAIVTLLKQLLEQKPLTDPSRKRLSSLIFEETRNLGNEQMMEVACRGLFKDEHISRRDIAREFSLISKLMSSRTTEQMWSKLFEDIFEIQFRQSENKMFLDCVFTTYGVSLYEPFLMFDSDKAREEFVKSSRLYNFTMCLHETAKLGRNVLTFVNSETFTTHFMSLFGAFLVNNYPTQRTVEFILLISVLFRLFDHRPELYYKFQADIEGNFVSYLMKVLLFTYPENIFNSLMEHGLNVPLDKIAEKFKRFNKDCKWVDLLVSVCVPTISEEMFYQKIMQAFDMKLLFEICLCGLRKNEKKSIAMYRFPEILKNLLALFKSGDTLELFLESHVIHGFLDLAKMFLEDYEPPNQTKELFRLAHILNILFGKKREEYQYFIKIQAEAIFEQCLIKILVWSCTSKVLKFQGELNKLDLTDLSGYLGGPMQRPRWVSALIQIVDYDRRL</sequence>
<comment type="caution">
    <text evidence="2">The sequence shown here is derived from an EMBL/GenBank/DDBJ whole genome shotgun (WGS) entry which is preliminary data.</text>
</comment>
<feature type="compositionally biased region" description="Polar residues" evidence="1">
    <location>
        <begin position="84"/>
        <end position="94"/>
    </location>
</feature>
<dbReference type="EMBL" id="CAJVCH010018024">
    <property type="protein sequence ID" value="CAG7684283.1"/>
    <property type="molecule type" value="Genomic_DNA"/>
</dbReference>
<accession>A0A8J2J9C8</accession>
<feature type="region of interest" description="Disordered" evidence="1">
    <location>
        <begin position="84"/>
        <end position="158"/>
    </location>
</feature>
<evidence type="ECO:0000313" key="3">
    <source>
        <dbReference type="Proteomes" id="UP000708208"/>
    </source>
</evidence>